<dbReference type="RefSeq" id="WP_078710584.1">
    <property type="nucleotide sequence ID" value="NZ_FUWY01000001.1"/>
</dbReference>
<dbReference type="AlphaFoldDB" id="A0A1T4JVR0"/>
<keyword evidence="4 7" id="KW-0812">Transmembrane</keyword>
<protein>
    <submittedName>
        <fullName evidence="9">MFS-type transporter involved in bile tolerance, Atg22 family</fullName>
    </submittedName>
</protein>
<feature type="transmembrane region" description="Helical" evidence="7">
    <location>
        <begin position="387"/>
        <end position="408"/>
    </location>
</feature>
<evidence type="ECO:0000256" key="3">
    <source>
        <dbReference type="ARBA" id="ARBA00022475"/>
    </source>
</evidence>
<dbReference type="GO" id="GO:0005886">
    <property type="term" value="C:plasma membrane"/>
    <property type="evidence" value="ECO:0007669"/>
    <property type="project" value="UniProtKB-SubCell"/>
</dbReference>
<dbReference type="Pfam" id="PF05977">
    <property type="entry name" value="MFS_3"/>
    <property type="match status" value="1"/>
</dbReference>
<proteinExistence type="predicted"/>
<dbReference type="Proteomes" id="UP000243297">
    <property type="component" value="Unassembled WGS sequence"/>
</dbReference>
<name>A0A1T4JVR0_9FIRM</name>
<evidence type="ECO:0000256" key="7">
    <source>
        <dbReference type="SAM" id="Phobius"/>
    </source>
</evidence>
<feature type="transmembrane region" description="Helical" evidence="7">
    <location>
        <begin position="294"/>
        <end position="313"/>
    </location>
</feature>
<dbReference type="Gene3D" id="1.20.1250.20">
    <property type="entry name" value="MFS general substrate transporter like domains"/>
    <property type="match status" value="1"/>
</dbReference>
<feature type="transmembrane region" description="Helical" evidence="7">
    <location>
        <begin position="220"/>
        <end position="238"/>
    </location>
</feature>
<evidence type="ECO:0000256" key="5">
    <source>
        <dbReference type="ARBA" id="ARBA00022989"/>
    </source>
</evidence>
<keyword evidence="2" id="KW-0813">Transport</keyword>
<dbReference type="SUPFAM" id="SSF103473">
    <property type="entry name" value="MFS general substrate transporter"/>
    <property type="match status" value="1"/>
</dbReference>
<dbReference type="PANTHER" id="PTHR23513">
    <property type="entry name" value="INTEGRAL MEMBRANE EFFLUX PROTEIN-RELATED"/>
    <property type="match status" value="1"/>
</dbReference>
<keyword evidence="6 7" id="KW-0472">Membrane</keyword>
<feature type="transmembrane region" description="Helical" evidence="7">
    <location>
        <begin position="164"/>
        <end position="192"/>
    </location>
</feature>
<feature type="transmembrane region" description="Helical" evidence="7">
    <location>
        <begin position="361"/>
        <end position="381"/>
    </location>
</feature>
<dbReference type="PANTHER" id="PTHR23513:SF6">
    <property type="entry name" value="MAJOR FACILITATOR SUPERFAMILY ASSOCIATED DOMAIN-CONTAINING PROTEIN"/>
    <property type="match status" value="1"/>
</dbReference>
<dbReference type="STRING" id="118967.SAMN02745191_0118"/>
<evidence type="ECO:0000256" key="6">
    <source>
        <dbReference type="ARBA" id="ARBA00023136"/>
    </source>
</evidence>
<reference evidence="10" key="1">
    <citation type="submission" date="2017-02" db="EMBL/GenBank/DDBJ databases">
        <authorList>
            <person name="Varghese N."/>
            <person name="Submissions S."/>
        </authorList>
    </citation>
    <scope>NUCLEOTIDE SEQUENCE [LARGE SCALE GENOMIC DNA]</scope>
    <source>
        <strain evidence="10">ATCC 25662</strain>
    </source>
</reference>
<dbReference type="EMBL" id="FUWY01000001">
    <property type="protein sequence ID" value="SJZ34224.1"/>
    <property type="molecule type" value="Genomic_DNA"/>
</dbReference>
<sequence>MEKKGYKKIFKEKSFVAYMVANIINRFGDSLDSIAFTWIVYAITGNAFWSALIFGVNRLPTIFLQPFVGVLADRFNKKAILIITDCFRGFCVLFIALGVLGGWLNEWHLLIATLIISSAEAFRLPAAATMIPQLIDSEDYEYGVSLSQGLGSTVELIGLASSGLIIGLFGVVSAVFIDMVTFFLCAFIIAFVKLKPLDNKVEKEESYLTQLKDGFKFVKSHSIIIYFIILALFLNGLTSPFNSLQAPLVSEVLKSNEVMLSVIGASFAFGGIFGSLMFPLANKYLNGPQFVKQAGISLIIMYMAPVLIGQFINVEWMKYVLVAVSGTVAGVEIGLINTYIGVTVMQKIKREYLGRVNSITMAVSMAAMPVSAFITSVLVLYLSTQMIFIISGCLAILALFTICTKKYYNKMVTERDLKSLE</sequence>
<evidence type="ECO:0000256" key="4">
    <source>
        <dbReference type="ARBA" id="ARBA00022692"/>
    </source>
</evidence>
<evidence type="ECO:0000256" key="1">
    <source>
        <dbReference type="ARBA" id="ARBA00004651"/>
    </source>
</evidence>
<evidence type="ECO:0000313" key="9">
    <source>
        <dbReference type="EMBL" id="SJZ34224.1"/>
    </source>
</evidence>
<keyword evidence="3" id="KW-1003">Cell membrane</keyword>
<accession>A0A1T4JVR0</accession>
<comment type="subcellular location">
    <subcellularLocation>
        <location evidence="1">Cell membrane</location>
        <topology evidence="1">Multi-pass membrane protein</topology>
    </subcellularLocation>
</comment>
<dbReference type="CDD" id="cd06173">
    <property type="entry name" value="MFS_MefA_like"/>
    <property type="match status" value="1"/>
</dbReference>
<keyword evidence="10" id="KW-1185">Reference proteome</keyword>
<feature type="domain" description="Major facilitator superfamily (MFS) profile" evidence="8">
    <location>
        <begin position="224"/>
        <end position="421"/>
    </location>
</feature>
<dbReference type="GO" id="GO:0022857">
    <property type="term" value="F:transmembrane transporter activity"/>
    <property type="evidence" value="ECO:0007669"/>
    <property type="project" value="InterPro"/>
</dbReference>
<gene>
    <name evidence="9" type="ORF">SAMN02745191_0118</name>
</gene>
<dbReference type="InterPro" id="IPR036259">
    <property type="entry name" value="MFS_trans_sf"/>
</dbReference>
<evidence type="ECO:0000259" key="8">
    <source>
        <dbReference type="PROSITE" id="PS50850"/>
    </source>
</evidence>
<dbReference type="InterPro" id="IPR020846">
    <property type="entry name" value="MFS_dom"/>
</dbReference>
<dbReference type="InterPro" id="IPR010290">
    <property type="entry name" value="TM_effector"/>
</dbReference>
<evidence type="ECO:0000313" key="10">
    <source>
        <dbReference type="Proteomes" id="UP000243297"/>
    </source>
</evidence>
<organism evidence="9 10">
    <name type="scientific">Anaerorhabdus furcosa</name>
    <dbReference type="NCBI Taxonomy" id="118967"/>
    <lineage>
        <taxon>Bacteria</taxon>
        <taxon>Bacillati</taxon>
        <taxon>Bacillota</taxon>
        <taxon>Erysipelotrichia</taxon>
        <taxon>Erysipelotrichales</taxon>
        <taxon>Erysipelotrichaceae</taxon>
        <taxon>Anaerorhabdus</taxon>
    </lineage>
</organism>
<feature type="transmembrane region" description="Helical" evidence="7">
    <location>
        <begin position="35"/>
        <end position="59"/>
    </location>
</feature>
<dbReference type="OrthoDB" id="9775268at2"/>
<evidence type="ECO:0000256" key="2">
    <source>
        <dbReference type="ARBA" id="ARBA00022448"/>
    </source>
</evidence>
<keyword evidence="5 7" id="KW-1133">Transmembrane helix</keyword>
<feature type="transmembrane region" description="Helical" evidence="7">
    <location>
        <begin position="80"/>
        <end position="104"/>
    </location>
</feature>
<feature type="transmembrane region" description="Helical" evidence="7">
    <location>
        <begin position="319"/>
        <end position="340"/>
    </location>
</feature>
<dbReference type="PROSITE" id="PS50850">
    <property type="entry name" value="MFS"/>
    <property type="match status" value="1"/>
</dbReference>
<feature type="transmembrane region" description="Helical" evidence="7">
    <location>
        <begin position="258"/>
        <end position="282"/>
    </location>
</feature>